<feature type="transmembrane region" description="Helical" evidence="8">
    <location>
        <begin position="30"/>
        <end position="50"/>
    </location>
</feature>
<dbReference type="GO" id="GO:0008233">
    <property type="term" value="F:peptidase activity"/>
    <property type="evidence" value="ECO:0007669"/>
    <property type="project" value="UniProtKB-KW"/>
</dbReference>
<protein>
    <submittedName>
        <fullName evidence="9">Uncharacterized protein</fullName>
    </submittedName>
</protein>
<keyword evidence="5" id="KW-0378">Hydrolase</keyword>
<name>B4W3P2_9CYAN</name>
<dbReference type="Pfam" id="PF09721">
    <property type="entry name" value="Exosortase_EpsH"/>
    <property type="match status" value="1"/>
</dbReference>
<proteinExistence type="predicted"/>
<dbReference type="InterPro" id="IPR026392">
    <property type="entry name" value="Exo/Archaeosortase_dom"/>
</dbReference>
<sequence>MTYVLGLSVICLIMFPISRRKQYFVPIMALVVGFVVNSFRVALMAVLANAQNMEAFKYWHEGEGSLVFGMISVMVFGVFYWLLLRLEDTSSPETEEA</sequence>
<evidence type="ECO:0000313" key="9">
    <source>
        <dbReference type="EMBL" id="EDX71208.1"/>
    </source>
</evidence>
<dbReference type="AlphaFoldDB" id="B4W3P2"/>
<keyword evidence="4 8" id="KW-0812">Transmembrane</keyword>
<evidence type="ECO:0000256" key="5">
    <source>
        <dbReference type="ARBA" id="ARBA00022801"/>
    </source>
</evidence>
<evidence type="ECO:0000256" key="4">
    <source>
        <dbReference type="ARBA" id="ARBA00022692"/>
    </source>
</evidence>
<dbReference type="EMBL" id="DS989875">
    <property type="protein sequence ID" value="EDX71208.1"/>
    <property type="molecule type" value="Genomic_DNA"/>
</dbReference>
<gene>
    <name evidence="9" type="ORF">MC7420_2769</name>
</gene>
<keyword evidence="6 8" id="KW-1133">Transmembrane helix</keyword>
<keyword evidence="10" id="KW-1185">Reference proteome</keyword>
<dbReference type="STRING" id="118168.MC7420_2769"/>
<keyword evidence="7 8" id="KW-0472">Membrane</keyword>
<dbReference type="InterPro" id="IPR019127">
    <property type="entry name" value="Exosortase"/>
</dbReference>
<evidence type="ECO:0000256" key="6">
    <source>
        <dbReference type="ARBA" id="ARBA00022989"/>
    </source>
</evidence>
<dbReference type="GO" id="GO:0006508">
    <property type="term" value="P:proteolysis"/>
    <property type="evidence" value="ECO:0007669"/>
    <property type="project" value="UniProtKB-KW"/>
</dbReference>
<evidence type="ECO:0000256" key="1">
    <source>
        <dbReference type="ARBA" id="ARBA00004651"/>
    </source>
</evidence>
<evidence type="ECO:0000256" key="7">
    <source>
        <dbReference type="ARBA" id="ARBA00023136"/>
    </source>
</evidence>
<comment type="subcellular location">
    <subcellularLocation>
        <location evidence="1">Cell membrane</location>
        <topology evidence="1">Multi-pass membrane protein</topology>
    </subcellularLocation>
</comment>
<evidence type="ECO:0000256" key="3">
    <source>
        <dbReference type="ARBA" id="ARBA00022670"/>
    </source>
</evidence>
<accession>B4W3P2</accession>
<keyword evidence="3" id="KW-0645">Protease</keyword>
<dbReference type="NCBIfam" id="TIGR04178">
    <property type="entry name" value="exo_archaeo"/>
    <property type="match status" value="1"/>
</dbReference>
<keyword evidence="2" id="KW-1003">Cell membrane</keyword>
<dbReference type="Proteomes" id="UP000003835">
    <property type="component" value="Unassembled WGS sequence"/>
</dbReference>
<dbReference type="HOGENOM" id="CLU_2341917_0_0_3"/>
<feature type="transmembrane region" description="Helical" evidence="8">
    <location>
        <begin position="62"/>
        <end position="83"/>
    </location>
</feature>
<dbReference type="GO" id="GO:0005886">
    <property type="term" value="C:plasma membrane"/>
    <property type="evidence" value="ECO:0007669"/>
    <property type="project" value="UniProtKB-SubCell"/>
</dbReference>
<evidence type="ECO:0000313" key="10">
    <source>
        <dbReference type="Proteomes" id="UP000003835"/>
    </source>
</evidence>
<evidence type="ECO:0000256" key="2">
    <source>
        <dbReference type="ARBA" id="ARBA00022475"/>
    </source>
</evidence>
<reference evidence="9 10" key="1">
    <citation type="submission" date="2008-07" db="EMBL/GenBank/DDBJ databases">
        <authorList>
            <person name="Tandeau de Marsac N."/>
            <person name="Ferriera S."/>
            <person name="Johnson J."/>
            <person name="Kravitz S."/>
            <person name="Beeson K."/>
            <person name="Sutton G."/>
            <person name="Rogers Y.-H."/>
            <person name="Friedman R."/>
            <person name="Frazier M."/>
            <person name="Venter J.C."/>
        </authorList>
    </citation>
    <scope>NUCLEOTIDE SEQUENCE [LARGE SCALE GENOMIC DNA]</scope>
    <source>
        <strain evidence="9 10">PCC 7420</strain>
    </source>
</reference>
<evidence type="ECO:0000256" key="8">
    <source>
        <dbReference type="SAM" id="Phobius"/>
    </source>
</evidence>
<organism evidence="9 10">
    <name type="scientific">Coleofasciculus chthonoplastes PCC 7420</name>
    <dbReference type="NCBI Taxonomy" id="118168"/>
    <lineage>
        <taxon>Bacteria</taxon>
        <taxon>Bacillati</taxon>
        <taxon>Cyanobacteriota</taxon>
        <taxon>Cyanophyceae</taxon>
        <taxon>Coleofasciculales</taxon>
        <taxon>Coleofasciculaceae</taxon>
        <taxon>Coleofasciculus</taxon>
    </lineage>
</organism>